<dbReference type="RefSeq" id="WP_240095742.1">
    <property type="nucleotide sequence ID" value="NZ_JAJSON010000007.1"/>
</dbReference>
<comment type="caution">
    <text evidence="6">The sequence shown here is derived from an EMBL/GenBank/DDBJ whole genome shotgun (WGS) entry which is preliminary data.</text>
</comment>
<feature type="domain" description="ATP-grasp" evidence="5">
    <location>
        <begin position="116"/>
        <end position="308"/>
    </location>
</feature>
<gene>
    <name evidence="6" type="ORF">LU635_02205</name>
</gene>
<evidence type="ECO:0000256" key="4">
    <source>
        <dbReference type="PROSITE-ProRule" id="PRU00409"/>
    </source>
</evidence>
<dbReference type="GO" id="GO:0005524">
    <property type="term" value="F:ATP binding"/>
    <property type="evidence" value="ECO:0007669"/>
    <property type="project" value="UniProtKB-UniRule"/>
</dbReference>
<dbReference type="InterPro" id="IPR011761">
    <property type="entry name" value="ATP-grasp"/>
</dbReference>
<name>A0A9X1UUT4_9FLAO</name>
<evidence type="ECO:0000313" key="6">
    <source>
        <dbReference type="EMBL" id="MCG9970435.1"/>
    </source>
</evidence>
<dbReference type="EMBL" id="JAJSON010000007">
    <property type="protein sequence ID" value="MCG9970435.1"/>
    <property type="molecule type" value="Genomic_DNA"/>
</dbReference>
<accession>A0A9X1UUT4</accession>
<keyword evidence="1" id="KW-0436">Ligase</keyword>
<dbReference type="PANTHER" id="PTHR43585:SF2">
    <property type="entry name" value="ATP-GRASP ENZYME FSQD"/>
    <property type="match status" value="1"/>
</dbReference>
<evidence type="ECO:0000256" key="1">
    <source>
        <dbReference type="ARBA" id="ARBA00022598"/>
    </source>
</evidence>
<evidence type="ECO:0000259" key="5">
    <source>
        <dbReference type="PROSITE" id="PS50975"/>
    </source>
</evidence>
<evidence type="ECO:0000256" key="2">
    <source>
        <dbReference type="ARBA" id="ARBA00022741"/>
    </source>
</evidence>
<dbReference type="GO" id="GO:0046872">
    <property type="term" value="F:metal ion binding"/>
    <property type="evidence" value="ECO:0007669"/>
    <property type="project" value="InterPro"/>
</dbReference>
<dbReference type="Gene3D" id="3.40.50.20">
    <property type="match status" value="1"/>
</dbReference>
<dbReference type="Gene3D" id="3.30.1490.20">
    <property type="entry name" value="ATP-grasp fold, A domain"/>
    <property type="match status" value="1"/>
</dbReference>
<evidence type="ECO:0000313" key="7">
    <source>
        <dbReference type="Proteomes" id="UP001139344"/>
    </source>
</evidence>
<dbReference type="Gene3D" id="3.30.470.20">
    <property type="entry name" value="ATP-grasp fold, B domain"/>
    <property type="match status" value="1"/>
</dbReference>
<dbReference type="GO" id="GO:0016874">
    <property type="term" value="F:ligase activity"/>
    <property type="evidence" value="ECO:0007669"/>
    <property type="project" value="UniProtKB-KW"/>
</dbReference>
<reference evidence="6" key="1">
    <citation type="submission" date="2021-12" db="EMBL/GenBank/DDBJ databases">
        <title>Description of Gramella crocea sp. nov., a new bacterium isolated from activated sludge.</title>
        <authorList>
            <person name="Zhang X."/>
        </authorList>
    </citation>
    <scope>NUCLEOTIDE SEQUENCE</scope>
    <source>
        <strain evidence="6">YB25</strain>
    </source>
</reference>
<protein>
    <submittedName>
        <fullName evidence="6">ATP-grasp domain-containing protein</fullName>
    </submittedName>
</protein>
<organism evidence="6 7">
    <name type="scientific">Christiangramia crocea</name>
    <dbReference type="NCBI Taxonomy" id="2904124"/>
    <lineage>
        <taxon>Bacteria</taxon>
        <taxon>Pseudomonadati</taxon>
        <taxon>Bacteroidota</taxon>
        <taxon>Flavobacteriia</taxon>
        <taxon>Flavobacteriales</taxon>
        <taxon>Flavobacteriaceae</taxon>
        <taxon>Christiangramia</taxon>
    </lineage>
</organism>
<keyword evidence="2 4" id="KW-0547">Nucleotide-binding</keyword>
<dbReference type="Proteomes" id="UP001139344">
    <property type="component" value="Unassembled WGS sequence"/>
</dbReference>
<keyword evidence="3 4" id="KW-0067">ATP-binding</keyword>
<evidence type="ECO:0000256" key="3">
    <source>
        <dbReference type="ARBA" id="ARBA00022840"/>
    </source>
</evidence>
<sequence>MKKMDVEVQGKKIGIIGASYLQKPLVEKAKAMGVESHVFAWPKGNVVEDICDFYYPISITEKEEILAICRKNKIDGIISIASDLAMPTVNFVAEKMKLTGNSLRSTRFSTDKFEMRKKLKKAGLKTPNFEFFSDPIFSKSENLKFPIIVKPTDRSGSRGVTKVVETQHVNLAIQKALKESIKKCAIAEEFIEGKEYSVEFISFSGKHLPLAITEKVTTGPPYFIEVEHHQPAEINKKNEADIFSETIRALDALEIQNGVSHTELILDSRKNITIVEVAGRMGGDFIGSTLIELSSGIDLLKASIQVSLGRQPDLMPHREKHFAGIHFLTQNRPWVHKFINSQSSVIYKYEIFKENMTHLNSSEDRSGYVIYKADRKITYGQ</sequence>
<dbReference type="Pfam" id="PF13535">
    <property type="entry name" value="ATP-grasp_4"/>
    <property type="match status" value="1"/>
</dbReference>
<dbReference type="SUPFAM" id="SSF56059">
    <property type="entry name" value="Glutathione synthetase ATP-binding domain-like"/>
    <property type="match status" value="1"/>
</dbReference>
<dbReference type="InterPro" id="IPR013815">
    <property type="entry name" value="ATP_grasp_subdomain_1"/>
</dbReference>
<dbReference type="PROSITE" id="PS50975">
    <property type="entry name" value="ATP_GRASP"/>
    <property type="match status" value="1"/>
</dbReference>
<proteinExistence type="predicted"/>
<dbReference type="PANTHER" id="PTHR43585">
    <property type="entry name" value="FUMIPYRROLE BIOSYNTHESIS PROTEIN C"/>
    <property type="match status" value="1"/>
</dbReference>
<keyword evidence="7" id="KW-1185">Reference proteome</keyword>
<dbReference type="InterPro" id="IPR052032">
    <property type="entry name" value="ATP-dep_AA_Ligase"/>
</dbReference>
<dbReference type="AlphaFoldDB" id="A0A9X1UUT4"/>